<dbReference type="PANTHER" id="PTHR21064:SF5">
    <property type="entry name" value="SLR1880 PROTEIN"/>
    <property type="match status" value="1"/>
</dbReference>
<evidence type="ECO:0000259" key="1">
    <source>
        <dbReference type="Pfam" id="PF01636"/>
    </source>
</evidence>
<dbReference type="Gene3D" id="3.90.1200.10">
    <property type="match status" value="1"/>
</dbReference>
<evidence type="ECO:0000313" key="3">
    <source>
        <dbReference type="Proteomes" id="UP000249645"/>
    </source>
</evidence>
<dbReference type="InterPro" id="IPR050249">
    <property type="entry name" value="Pseudomonas-type_ThrB"/>
</dbReference>
<comment type="caution">
    <text evidence="2">The sequence shown here is derived from an EMBL/GenBank/DDBJ whole genome shotgun (WGS) entry which is preliminary data.</text>
</comment>
<feature type="domain" description="Aminoglycoside phosphotransferase" evidence="1">
    <location>
        <begin position="39"/>
        <end position="247"/>
    </location>
</feature>
<gene>
    <name evidence="2" type="ORF">DI598_07765</name>
</gene>
<dbReference type="Pfam" id="PF01636">
    <property type="entry name" value="APH"/>
    <property type="match status" value="1"/>
</dbReference>
<organism evidence="2 3">
    <name type="scientific">Pseudopedobacter saltans</name>
    <dbReference type="NCBI Taxonomy" id="151895"/>
    <lineage>
        <taxon>Bacteria</taxon>
        <taxon>Pseudomonadati</taxon>
        <taxon>Bacteroidota</taxon>
        <taxon>Sphingobacteriia</taxon>
        <taxon>Sphingobacteriales</taxon>
        <taxon>Sphingobacteriaceae</taxon>
        <taxon>Pseudopedobacter</taxon>
    </lineage>
</organism>
<protein>
    <recommendedName>
        <fullName evidence="1">Aminoglycoside phosphotransferase domain-containing protein</fullName>
    </recommendedName>
</protein>
<dbReference type="EMBL" id="QFOI01000110">
    <property type="protein sequence ID" value="PZP49468.1"/>
    <property type="molecule type" value="Genomic_DNA"/>
</dbReference>
<accession>A0A2W5F261</accession>
<reference evidence="2 3" key="1">
    <citation type="submission" date="2017-11" db="EMBL/GenBank/DDBJ databases">
        <title>Infants hospitalized years apart are colonized by the same room-sourced microbial strains.</title>
        <authorList>
            <person name="Brooks B."/>
            <person name="Olm M.R."/>
            <person name="Firek B.A."/>
            <person name="Baker R."/>
            <person name="Thomas B.C."/>
            <person name="Morowitz M.J."/>
            <person name="Banfield J.F."/>
        </authorList>
    </citation>
    <scope>NUCLEOTIDE SEQUENCE [LARGE SCALE GENOMIC DNA]</scope>
    <source>
        <strain evidence="2">S2_009_000_R2_76</strain>
    </source>
</reference>
<dbReference type="PANTHER" id="PTHR21064">
    <property type="entry name" value="AMINOGLYCOSIDE PHOSPHOTRANSFERASE DOMAIN-CONTAINING PROTEIN-RELATED"/>
    <property type="match status" value="1"/>
</dbReference>
<dbReference type="AlphaFoldDB" id="A0A2W5F261"/>
<dbReference type="Proteomes" id="UP000249645">
    <property type="component" value="Unassembled WGS sequence"/>
</dbReference>
<dbReference type="SUPFAM" id="SSF56112">
    <property type="entry name" value="Protein kinase-like (PK-like)"/>
    <property type="match status" value="1"/>
</dbReference>
<dbReference type="InterPro" id="IPR002575">
    <property type="entry name" value="Aminoglycoside_PTrfase"/>
</dbReference>
<evidence type="ECO:0000313" key="2">
    <source>
        <dbReference type="EMBL" id="PZP49468.1"/>
    </source>
</evidence>
<sequence length="351" mass="40577">MLDKDIIAQFGFSQIKNVTSLSTGLINNSFAIECNDGNDILLQQINTSIFLHPENIQSNYELIFNHFNNIGSYQLPRIIKTIDGQNLLRHNGATWRCFEYMQNTYSPLTAHTPEEAYIVAKCFGKFSADLSTIEKNKLHYVLPGFHNLSLRFEQFESALSNTTKQRKVNVEDLIDLAYANHKYVKWFKSITQKPDQYPLHILHQDCKIANILFFHDNPTKLCPIDLDTTQPGLFFSDIGDMVRSMVPNISENDTDIDSMELRIDFYEAIKSGYMESMSDYLTKEELNDIDLSGNIIIYMQALRFLTDFLNGDIYYKTSYSGQNKDRAKNQFKLLQLLQTYQQKVKAKITID</sequence>
<proteinExistence type="predicted"/>
<dbReference type="InterPro" id="IPR011009">
    <property type="entry name" value="Kinase-like_dom_sf"/>
</dbReference>
<name>A0A2W5F261_9SPHI</name>